<dbReference type="STRING" id="317025.Tcr_1861"/>
<dbReference type="InterPro" id="IPR010131">
    <property type="entry name" value="MdtP/NodT-like"/>
</dbReference>
<dbReference type="GO" id="GO:0015562">
    <property type="term" value="F:efflux transmembrane transporter activity"/>
    <property type="evidence" value="ECO:0007669"/>
    <property type="project" value="InterPro"/>
</dbReference>
<dbReference type="SUPFAM" id="SSF56954">
    <property type="entry name" value="Outer membrane efflux proteins (OEP)"/>
    <property type="match status" value="1"/>
</dbReference>
<evidence type="ECO:0000256" key="1">
    <source>
        <dbReference type="ARBA" id="ARBA00007613"/>
    </source>
</evidence>
<name>Q31EH2_HYDCU</name>
<dbReference type="AlphaFoldDB" id="Q31EH2"/>
<dbReference type="EMBL" id="CP000109">
    <property type="protein sequence ID" value="ABB42451.1"/>
    <property type="molecule type" value="Genomic_DNA"/>
</dbReference>
<dbReference type="PANTHER" id="PTHR30203:SF24">
    <property type="entry name" value="BLR4935 PROTEIN"/>
    <property type="match status" value="1"/>
</dbReference>
<reference evidence="2" key="1">
    <citation type="submission" date="2006-07" db="EMBL/GenBank/DDBJ databases">
        <title>Complete sequence of Thiomicrospira crunogena XCL-2.</title>
        <authorList>
            <consortium name="US DOE Joint Genome Institute"/>
            <person name="Copeland A."/>
            <person name="Lucas S."/>
            <person name="Lapidus A."/>
            <person name="Barry K."/>
            <person name="Detter J.C."/>
            <person name="Glavina del Rio T."/>
            <person name="Hammon N."/>
            <person name="Israni S."/>
            <person name="Dalin E."/>
            <person name="Tice H."/>
            <person name="Pitluck S."/>
            <person name="Chain P."/>
            <person name="Malfatti S."/>
            <person name="Shin M."/>
            <person name="Vergez L."/>
            <person name="Schmutz J."/>
            <person name="Larimer F."/>
            <person name="Land M."/>
            <person name="Hauser L."/>
            <person name="Kyrpides N."/>
            <person name="Lykidis A."/>
            <person name="Scott K.M."/>
            <person name="Sievert S."/>
            <person name="Kerfeld C."/>
            <person name="Freyermuth S."/>
            <person name="Dobrinski K."/>
            <person name="Boller A."/>
            <person name="Fitzpatrick K."/>
            <person name="Thoma P."/>
            <person name="Moore J."/>
            <person name="Richardson P."/>
        </authorList>
    </citation>
    <scope>NUCLEOTIDE SEQUENCE</scope>
    <source>
        <strain evidence="2">XCL-2</strain>
    </source>
</reference>
<dbReference type="KEGG" id="tcx:Tcr_1861"/>
<sequence length="410" mass="46789">MKFKIYLYLAIGWGGYLFSTSAVYAVEDSLSWKAWLFKQVENHPEIISAKENMNSTFSLADGQSKPIYNPELETELEKEGSFNNYNIGVTQTIDWWGKQENRNSSTDSIRAIARYTYEEIYLEKLKNALSSIVSWHAAKARFELAQNQQSQFDALIQLVKKRQRSGDLGQIDVEMTLLSLSQKLNETATLLAEYKSSEANLRVLLPSWDEKELLFPRTFFDVELEQLDQESLSTHPSVLKAMSTWRIRKFEAEMAALNTKSDPTFGVSIGESTNESKIGLSLSIPLNIRNNYKAESLAAKQKVLSAKSTYDAVKSKLFYQIVSAGSVVQHYKVQVAKWDSLMTESKEQSQELLERQWRAGDISTNVYLMALQSRMDGLIAGIDLKEQYQLYVLDWLYKTGRIKSYLANIS</sequence>
<proteinExistence type="inferred from homology"/>
<accession>Q31EH2</accession>
<dbReference type="PANTHER" id="PTHR30203">
    <property type="entry name" value="OUTER MEMBRANE CATION EFFLUX PROTEIN"/>
    <property type="match status" value="1"/>
</dbReference>
<evidence type="ECO:0000313" key="2">
    <source>
        <dbReference type="EMBL" id="ABB42451.1"/>
    </source>
</evidence>
<dbReference type="Gene3D" id="1.20.1600.10">
    <property type="entry name" value="Outer membrane efflux proteins (OEP)"/>
    <property type="match status" value="1"/>
</dbReference>
<comment type="similarity">
    <text evidence="1">Belongs to the outer membrane factor (OMF) (TC 1.B.17) family.</text>
</comment>
<organism evidence="2">
    <name type="scientific">Hydrogenovibrio crunogenus (strain DSM 25203 / XCL-2)</name>
    <name type="common">Thiomicrospira crunogena</name>
    <dbReference type="NCBI Taxonomy" id="317025"/>
    <lineage>
        <taxon>Bacteria</taxon>
        <taxon>Pseudomonadati</taxon>
        <taxon>Pseudomonadota</taxon>
        <taxon>Gammaproteobacteria</taxon>
        <taxon>Thiotrichales</taxon>
        <taxon>Piscirickettsiaceae</taxon>
        <taxon>Hydrogenovibrio</taxon>
    </lineage>
</organism>
<dbReference type="OrthoDB" id="5801460at2"/>
<dbReference type="eggNOG" id="COG1538">
    <property type="taxonomic scope" value="Bacteria"/>
</dbReference>
<protein>
    <submittedName>
        <fullName evidence="2">RND outer membrane protein</fullName>
    </submittedName>
</protein>
<gene>
    <name evidence="2" type="ordered locus">Tcr_1861</name>
</gene>
<dbReference type="InterPro" id="IPR003423">
    <property type="entry name" value="OMP_efflux"/>
</dbReference>
<dbReference type="Pfam" id="PF02321">
    <property type="entry name" value="OEP"/>
    <property type="match status" value="1"/>
</dbReference>
<dbReference type="HOGENOM" id="CLU_040540_0_0_6"/>